<name>A0A8J5Z247_9ROSI</name>
<evidence type="ECO:0000259" key="1">
    <source>
        <dbReference type="Pfam" id="PF13456"/>
    </source>
</evidence>
<dbReference type="GO" id="GO:0004523">
    <property type="term" value="F:RNA-DNA hybrid ribonuclease activity"/>
    <property type="evidence" value="ECO:0007669"/>
    <property type="project" value="InterPro"/>
</dbReference>
<keyword evidence="3" id="KW-1185">Reference proteome</keyword>
<evidence type="ECO:0000313" key="3">
    <source>
        <dbReference type="Proteomes" id="UP000701853"/>
    </source>
</evidence>
<accession>A0A8J5Z247</accession>
<dbReference type="AlphaFoldDB" id="A0A8J5Z247"/>
<gene>
    <name evidence="2" type="ORF">CXB51_009541</name>
</gene>
<proteinExistence type="predicted"/>
<protein>
    <recommendedName>
        <fullName evidence="1">RNase H type-1 domain-containing protein</fullName>
    </recommendedName>
</protein>
<feature type="domain" description="RNase H type-1" evidence="1">
    <location>
        <begin position="78"/>
        <end position="140"/>
    </location>
</feature>
<evidence type="ECO:0000313" key="2">
    <source>
        <dbReference type="EMBL" id="KAG8492463.1"/>
    </source>
</evidence>
<organism evidence="2 3">
    <name type="scientific">Gossypium anomalum</name>
    <dbReference type="NCBI Taxonomy" id="47600"/>
    <lineage>
        <taxon>Eukaryota</taxon>
        <taxon>Viridiplantae</taxon>
        <taxon>Streptophyta</taxon>
        <taxon>Embryophyta</taxon>
        <taxon>Tracheophyta</taxon>
        <taxon>Spermatophyta</taxon>
        <taxon>Magnoliopsida</taxon>
        <taxon>eudicotyledons</taxon>
        <taxon>Gunneridae</taxon>
        <taxon>Pentapetalae</taxon>
        <taxon>rosids</taxon>
        <taxon>malvids</taxon>
        <taxon>Malvales</taxon>
        <taxon>Malvaceae</taxon>
        <taxon>Malvoideae</taxon>
        <taxon>Gossypium</taxon>
    </lineage>
</organism>
<dbReference type="OrthoDB" id="994082at2759"/>
<sequence length="209" mass="23733">MGKFGLTQLRHGHVTQPCEAYSLATRATSRVTRPCDPTERVTRVRTQPETQPCVPSLKGLEGSIKDNMHVYEWLGVIHQEVVIEGDALMIVKKLRANRRDRLIIRAYIKDSKSLCLNFRKCVSKHTPQLGNEVAHLLATKGLRREWNIICLGECRILQQMQCKRITGRKMEGCKEIKKGWNNSFAYRASGSLIINSVLSGSAFVSLERR</sequence>
<comment type="caution">
    <text evidence="2">The sequence shown here is derived from an EMBL/GenBank/DDBJ whole genome shotgun (WGS) entry which is preliminary data.</text>
</comment>
<reference evidence="2 3" key="1">
    <citation type="journal article" date="2021" name="bioRxiv">
        <title>The Gossypium anomalum genome as a resource for cotton improvement and evolutionary analysis of hybrid incompatibility.</title>
        <authorList>
            <person name="Grover C.E."/>
            <person name="Yuan D."/>
            <person name="Arick M.A."/>
            <person name="Miller E.R."/>
            <person name="Hu G."/>
            <person name="Peterson D.G."/>
            <person name="Wendel J.F."/>
            <person name="Udall J.A."/>
        </authorList>
    </citation>
    <scope>NUCLEOTIDE SEQUENCE [LARGE SCALE GENOMIC DNA]</scope>
    <source>
        <strain evidence="2">JFW-Udall</strain>
        <tissue evidence="2">Leaf</tissue>
    </source>
</reference>
<dbReference type="Proteomes" id="UP000701853">
    <property type="component" value="Chromosome 5"/>
</dbReference>
<dbReference type="Pfam" id="PF13456">
    <property type="entry name" value="RVT_3"/>
    <property type="match status" value="1"/>
</dbReference>
<dbReference type="GO" id="GO:0003676">
    <property type="term" value="F:nucleic acid binding"/>
    <property type="evidence" value="ECO:0007669"/>
    <property type="project" value="InterPro"/>
</dbReference>
<dbReference type="EMBL" id="JAHUZN010000005">
    <property type="protein sequence ID" value="KAG8492463.1"/>
    <property type="molecule type" value="Genomic_DNA"/>
</dbReference>
<dbReference type="InterPro" id="IPR002156">
    <property type="entry name" value="RNaseH_domain"/>
</dbReference>